<reference evidence="1" key="1">
    <citation type="submission" date="2023-02" db="EMBL/GenBank/DDBJ databases">
        <title>Genome sequence of Hyphococcus flavus.</title>
        <authorList>
            <person name="Rong J.-C."/>
            <person name="Zhao Q."/>
            <person name="Yi M."/>
            <person name="Wu J.-Y."/>
        </authorList>
    </citation>
    <scope>NUCLEOTIDE SEQUENCE</scope>
    <source>
        <strain evidence="1">MCCC 1K03223</strain>
    </source>
</reference>
<dbReference type="InterPro" id="IPR029058">
    <property type="entry name" value="AB_hydrolase_fold"/>
</dbReference>
<dbReference type="EMBL" id="CP118166">
    <property type="protein sequence ID" value="WDI30538.1"/>
    <property type="molecule type" value="Genomic_DNA"/>
</dbReference>
<dbReference type="AlphaFoldDB" id="A0AAF0CF67"/>
<evidence type="ECO:0000313" key="2">
    <source>
        <dbReference type="Proteomes" id="UP001214043"/>
    </source>
</evidence>
<protein>
    <recommendedName>
        <fullName evidence="3">Alpha/beta hydrolase</fullName>
    </recommendedName>
</protein>
<name>A0AAF0CF67_9PROT</name>
<dbReference type="Proteomes" id="UP001214043">
    <property type="component" value="Chromosome"/>
</dbReference>
<evidence type="ECO:0008006" key="3">
    <source>
        <dbReference type="Google" id="ProtNLM"/>
    </source>
</evidence>
<dbReference type="RefSeq" id="WP_274492340.1">
    <property type="nucleotide sequence ID" value="NZ_CP118166.1"/>
</dbReference>
<gene>
    <name evidence="1" type="ORF">PUV54_11280</name>
</gene>
<accession>A0AAF0CF67</accession>
<organism evidence="1 2">
    <name type="scientific">Hyphococcus flavus</name>
    <dbReference type="NCBI Taxonomy" id="1866326"/>
    <lineage>
        <taxon>Bacteria</taxon>
        <taxon>Pseudomonadati</taxon>
        <taxon>Pseudomonadota</taxon>
        <taxon>Alphaproteobacteria</taxon>
        <taxon>Parvularculales</taxon>
        <taxon>Parvularculaceae</taxon>
        <taxon>Hyphococcus</taxon>
    </lineage>
</organism>
<evidence type="ECO:0000313" key="1">
    <source>
        <dbReference type="EMBL" id="WDI30538.1"/>
    </source>
</evidence>
<dbReference type="KEGG" id="hfl:PUV54_11280"/>
<dbReference type="SUPFAM" id="SSF53474">
    <property type="entry name" value="alpha/beta-Hydrolases"/>
    <property type="match status" value="1"/>
</dbReference>
<proteinExistence type="predicted"/>
<keyword evidence="2" id="KW-1185">Reference proteome</keyword>
<sequence>MISSLLFTVFLVGAFALMLTAALAPIETLSWWAGWTEDEIEHPAAPPHRDGAERRYVVYLSGVASLSGRFLLPRETVFIRKLRSELPDATIISDVFPYSPSGAPLLETPRLFGQLWRRVQFFKLSERRTFLSVLTNLRNIYQVMVSADRRYGPIFNQGAAKVIEDALADAGYVRGSGAPVAIIGYSGGAQVAIGAAAFLRARIGAPIDVIGLGGVVASDPGLKYVRTYHHIMGDGDNIQRFGAVLFPDRWKAAAYSDWNAAKREGRIVKHVMPDMIHAGVKGYFGRPLVNGVSNGERTAKKIASLLSV</sequence>